<evidence type="ECO:0000256" key="5">
    <source>
        <dbReference type="PROSITE-ProRule" id="PRU00176"/>
    </source>
</evidence>
<keyword evidence="2 6" id="KW-0863">Zinc-finger</keyword>
<dbReference type="SUPFAM" id="SSF54928">
    <property type="entry name" value="RNA-binding domain, RBD"/>
    <property type="match status" value="1"/>
</dbReference>
<dbReference type="AlphaFoldDB" id="A0A1V9Z0S1"/>
<dbReference type="STRING" id="1202772.A0A1V9Z0S1"/>
<evidence type="ECO:0000259" key="9">
    <source>
        <dbReference type="PROSITE" id="PS50103"/>
    </source>
</evidence>
<keyword evidence="4 5" id="KW-0694">RNA-binding</keyword>
<dbReference type="SMART" id="SM00356">
    <property type="entry name" value="ZnF_C3H1"/>
    <property type="match status" value="3"/>
</dbReference>
<feature type="zinc finger region" description="C3H1-type" evidence="6">
    <location>
        <begin position="187"/>
        <end position="214"/>
    </location>
</feature>
<dbReference type="Gene3D" id="4.10.1000.10">
    <property type="entry name" value="Zinc finger, CCCH-type"/>
    <property type="match status" value="2"/>
</dbReference>
<evidence type="ECO:0000256" key="3">
    <source>
        <dbReference type="ARBA" id="ARBA00022833"/>
    </source>
</evidence>
<dbReference type="InterPro" id="IPR012677">
    <property type="entry name" value="Nucleotide-bd_a/b_plait_sf"/>
</dbReference>
<feature type="domain" description="C3H1-type" evidence="9">
    <location>
        <begin position="102"/>
        <end position="129"/>
    </location>
</feature>
<feature type="compositionally biased region" description="Low complexity" evidence="7">
    <location>
        <begin position="323"/>
        <end position="342"/>
    </location>
</feature>
<evidence type="ECO:0000256" key="1">
    <source>
        <dbReference type="ARBA" id="ARBA00022723"/>
    </source>
</evidence>
<dbReference type="Proteomes" id="UP000243579">
    <property type="component" value="Unassembled WGS sequence"/>
</dbReference>
<dbReference type="SMART" id="SM00360">
    <property type="entry name" value="RRM"/>
    <property type="match status" value="1"/>
</dbReference>
<dbReference type="SUPFAM" id="SSF90229">
    <property type="entry name" value="CCCH zinc finger"/>
    <property type="match status" value="2"/>
</dbReference>
<comment type="caution">
    <text evidence="10">The sequence shown here is derived from an EMBL/GenBank/DDBJ whole genome shotgun (WGS) entry which is preliminary data.</text>
</comment>
<feature type="zinc finger region" description="C3H1-type" evidence="6">
    <location>
        <begin position="135"/>
        <end position="158"/>
    </location>
</feature>
<dbReference type="InterPro" id="IPR000571">
    <property type="entry name" value="Znf_CCCH"/>
</dbReference>
<dbReference type="Pfam" id="PF00642">
    <property type="entry name" value="zf-CCCH"/>
    <property type="match status" value="1"/>
</dbReference>
<keyword evidence="3 6" id="KW-0862">Zinc</keyword>
<evidence type="ECO:0000259" key="8">
    <source>
        <dbReference type="PROSITE" id="PS50102"/>
    </source>
</evidence>
<dbReference type="PROSITE" id="PS50102">
    <property type="entry name" value="RRM"/>
    <property type="match status" value="1"/>
</dbReference>
<name>A0A1V9Z0S1_ACHHY</name>
<dbReference type="PROSITE" id="PS50103">
    <property type="entry name" value="ZF_C3H1"/>
    <property type="match status" value="3"/>
</dbReference>
<dbReference type="PANTHER" id="PTHR48027">
    <property type="entry name" value="HETEROGENEOUS NUCLEAR RIBONUCLEOPROTEIN 87F-RELATED"/>
    <property type="match status" value="1"/>
</dbReference>
<dbReference type="InterPro" id="IPR036855">
    <property type="entry name" value="Znf_CCCH_sf"/>
</dbReference>
<dbReference type="Pfam" id="PF00076">
    <property type="entry name" value="RRM_1"/>
    <property type="match status" value="1"/>
</dbReference>
<keyword evidence="11" id="KW-1185">Reference proteome</keyword>
<feature type="domain" description="C3H1-type" evidence="9">
    <location>
        <begin position="187"/>
        <end position="214"/>
    </location>
</feature>
<dbReference type="GO" id="GO:0003723">
    <property type="term" value="F:RNA binding"/>
    <property type="evidence" value="ECO:0007669"/>
    <property type="project" value="UniProtKB-UniRule"/>
</dbReference>
<accession>A0A1V9Z0S1</accession>
<feature type="domain" description="RRM" evidence="8">
    <location>
        <begin position="11"/>
        <end position="88"/>
    </location>
</feature>
<dbReference type="GO" id="GO:0008270">
    <property type="term" value="F:zinc ion binding"/>
    <property type="evidence" value="ECO:0007669"/>
    <property type="project" value="UniProtKB-KW"/>
</dbReference>
<feature type="region of interest" description="Disordered" evidence="7">
    <location>
        <begin position="162"/>
        <end position="182"/>
    </location>
</feature>
<evidence type="ECO:0000256" key="4">
    <source>
        <dbReference type="ARBA" id="ARBA00022884"/>
    </source>
</evidence>
<proteinExistence type="predicted"/>
<dbReference type="InterPro" id="IPR052462">
    <property type="entry name" value="SLIRP/GR-RBP-like"/>
</dbReference>
<feature type="domain" description="C3H1-type" evidence="9">
    <location>
        <begin position="135"/>
        <end position="158"/>
    </location>
</feature>
<evidence type="ECO:0000313" key="10">
    <source>
        <dbReference type="EMBL" id="OQR91639.1"/>
    </source>
</evidence>
<reference evidence="10 11" key="1">
    <citation type="journal article" date="2014" name="Genome Biol. Evol.">
        <title>The secreted proteins of Achlya hypogyna and Thraustotheca clavata identify the ancestral oomycete secretome and reveal gene acquisitions by horizontal gene transfer.</title>
        <authorList>
            <person name="Misner I."/>
            <person name="Blouin N."/>
            <person name="Leonard G."/>
            <person name="Richards T.A."/>
            <person name="Lane C.E."/>
        </authorList>
    </citation>
    <scope>NUCLEOTIDE SEQUENCE [LARGE SCALE GENOMIC DNA]</scope>
    <source>
        <strain evidence="10 11">ATCC 48635</strain>
    </source>
</reference>
<dbReference type="InterPro" id="IPR035979">
    <property type="entry name" value="RBD_domain_sf"/>
</dbReference>
<feature type="compositionally biased region" description="Basic and acidic residues" evidence="7">
    <location>
        <begin position="295"/>
        <end position="307"/>
    </location>
</feature>
<feature type="region of interest" description="Disordered" evidence="7">
    <location>
        <begin position="274"/>
        <end position="386"/>
    </location>
</feature>
<dbReference type="Gene3D" id="3.30.70.330">
    <property type="match status" value="1"/>
</dbReference>
<organism evidence="10 11">
    <name type="scientific">Achlya hypogyna</name>
    <name type="common">Oomycete</name>
    <name type="synonym">Protoachlya hypogyna</name>
    <dbReference type="NCBI Taxonomy" id="1202772"/>
    <lineage>
        <taxon>Eukaryota</taxon>
        <taxon>Sar</taxon>
        <taxon>Stramenopiles</taxon>
        <taxon>Oomycota</taxon>
        <taxon>Saprolegniomycetes</taxon>
        <taxon>Saprolegniales</taxon>
        <taxon>Achlyaceae</taxon>
        <taxon>Achlya</taxon>
    </lineage>
</organism>
<evidence type="ECO:0000256" key="7">
    <source>
        <dbReference type="SAM" id="MobiDB-lite"/>
    </source>
</evidence>
<sequence>MPFKARSNDQNKIIVVGIAKTLDDAAFSDMFGLYGTVAEAKVVRSATGESRGFGFVTYTSAAAKNKAIKHMNQTTVDGRILNVRDVIPKADRDPEAAKKVDKPKTGVCWAFQKGLCDKGDACKYPHEVKDGDYGSCFEFAQQGKCKRGDACKFAHGTKEKAADKFASDDEDDDKEEVVAPTKAEVDPTKPRVCFAFQNGKCHRGKACMFLHELIASEPKEAEPKAAETKKRKREDASPEDELAALIAAEDDALLKYEQAKSARQAKEAELAAVAKTAKPSKDTSKPAKAAPTKVMKVDDKAKTKDMATKVPAAKDTAVKKTIKPAATTKEASKPPAKKAVATKAEKVDMGAAFDSSDEDKPKAKKVKTGAPRLLASDHRKLRQEKKKAALALLKSKKQIEVPTSD</sequence>
<keyword evidence="1 6" id="KW-0479">Metal-binding</keyword>
<evidence type="ECO:0000256" key="2">
    <source>
        <dbReference type="ARBA" id="ARBA00022771"/>
    </source>
</evidence>
<evidence type="ECO:0000313" key="11">
    <source>
        <dbReference type="Proteomes" id="UP000243579"/>
    </source>
</evidence>
<feature type="region of interest" description="Disordered" evidence="7">
    <location>
        <begin position="218"/>
        <end position="240"/>
    </location>
</feature>
<protein>
    <submittedName>
        <fullName evidence="10">Zinc finger CCCH domain-containing protein 25-like</fullName>
    </submittedName>
</protein>
<dbReference type="EMBL" id="JNBR01000513">
    <property type="protein sequence ID" value="OQR91639.1"/>
    <property type="molecule type" value="Genomic_DNA"/>
</dbReference>
<feature type="compositionally biased region" description="Basic and acidic residues" evidence="7">
    <location>
        <begin position="218"/>
        <end position="236"/>
    </location>
</feature>
<feature type="zinc finger region" description="C3H1-type" evidence="6">
    <location>
        <begin position="102"/>
        <end position="129"/>
    </location>
</feature>
<dbReference type="OrthoDB" id="411372at2759"/>
<gene>
    <name evidence="10" type="ORF">ACHHYP_20177</name>
</gene>
<dbReference type="InterPro" id="IPR000504">
    <property type="entry name" value="RRM_dom"/>
</dbReference>
<evidence type="ECO:0000256" key="6">
    <source>
        <dbReference type="PROSITE-ProRule" id="PRU00723"/>
    </source>
</evidence>